<dbReference type="GeneID" id="28817217"/>
<dbReference type="GO" id="GO:0005634">
    <property type="term" value="C:nucleus"/>
    <property type="evidence" value="ECO:0007669"/>
    <property type="project" value="UniProtKB-SubCell"/>
</dbReference>
<feature type="domain" description="Zn(2)-C6 fungal-type" evidence="3">
    <location>
        <begin position="18"/>
        <end position="48"/>
    </location>
</feature>
<organism evidence="4 5">
    <name type="scientific">Mollisia scopiformis</name>
    <name type="common">Conifer needle endophyte fungus</name>
    <name type="synonym">Phialocephala scopiformis</name>
    <dbReference type="NCBI Taxonomy" id="149040"/>
    <lineage>
        <taxon>Eukaryota</taxon>
        <taxon>Fungi</taxon>
        <taxon>Dikarya</taxon>
        <taxon>Ascomycota</taxon>
        <taxon>Pezizomycotina</taxon>
        <taxon>Leotiomycetes</taxon>
        <taxon>Helotiales</taxon>
        <taxon>Mollisiaceae</taxon>
        <taxon>Mollisia</taxon>
    </lineage>
</organism>
<dbReference type="STRING" id="149040.A0A194XMQ4"/>
<dbReference type="CDD" id="cd00067">
    <property type="entry name" value="GAL4"/>
    <property type="match status" value="1"/>
</dbReference>
<dbReference type="Pfam" id="PF11951">
    <property type="entry name" value="Fungal_trans_2"/>
    <property type="match status" value="1"/>
</dbReference>
<evidence type="ECO:0000313" key="5">
    <source>
        <dbReference type="Proteomes" id="UP000070700"/>
    </source>
</evidence>
<dbReference type="GO" id="GO:0000981">
    <property type="term" value="F:DNA-binding transcription factor activity, RNA polymerase II-specific"/>
    <property type="evidence" value="ECO:0007669"/>
    <property type="project" value="InterPro"/>
</dbReference>
<dbReference type="PANTHER" id="PTHR37534:SF20">
    <property type="entry name" value="PRO1A C6 ZINK-FINGER PROTEIN"/>
    <property type="match status" value="1"/>
</dbReference>
<comment type="subcellular location">
    <subcellularLocation>
        <location evidence="1">Nucleus</location>
    </subcellularLocation>
</comment>
<dbReference type="InterPro" id="IPR021858">
    <property type="entry name" value="Fun_TF"/>
</dbReference>
<keyword evidence="5" id="KW-1185">Reference proteome</keyword>
<sequence>MDLSHGSRHNGTARSFNGCWTCRLRRKKCDERHPVCETCAGLHIDCYYAQEKPEWMDGGARQEEMAERFKRKIKEHRHRGEIVESLSVEHMPSIDPTNAAWTVLPHLDAPTDDVLRITTDIRRDEPCPEVPAVQRHNGTTCSITSKDPLVLGRSEIILLMFCLEHVLPFLFPFYNPSPLHGGRAWILEMMIGSPVFRQATLCQSTYFFSLAQETSNPDDVFESVLKQTGDAFEVLGQSLQVIQGSSITEHIHGAVRIMTSIMQVQRFEVSISSFKNCQSHLNAALTLFEQLLNSAGEAENACPSSKFHAVMSLLGPSSWRLPNQCIQGPRSEQAAFRFSVTLLMLDDIIASTVLQEQPRLYEYHSSLLDGIECLINFEAVVGCQNWVLLNISEVSVLDARKHQCSRSGTLDVMELVHRATYIKASLEAHLTKIEMEPAFLPKRTNSILDVLGADSQQSTVPADQTSLVTRVWAHAALLYLSVVVSGWQPANNDVRYHVARILKLLSQISPPALLRTMAWPFSIAGCLAESAQETHFRELVGVLEPSVVFGTLRKALEIMERVWQNRNAPAAGRDLAACFKGEGDLVLLV</sequence>
<dbReference type="SUPFAM" id="SSF57701">
    <property type="entry name" value="Zn2/Cys6 DNA-binding domain"/>
    <property type="match status" value="1"/>
</dbReference>
<dbReference type="EMBL" id="KQ947408">
    <property type="protein sequence ID" value="KUJ21411.1"/>
    <property type="molecule type" value="Genomic_DNA"/>
</dbReference>
<dbReference type="InParanoid" id="A0A194XMQ4"/>
<dbReference type="AlphaFoldDB" id="A0A194XMQ4"/>
<evidence type="ECO:0000256" key="1">
    <source>
        <dbReference type="ARBA" id="ARBA00004123"/>
    </source>
</evidence>
<dbReference type="PROSITE" id="PS50048">
    <property type="entry name" value="ZN2_CY6_FUNGAL_2"/>
    <property type="match status" value="1"/>
</dbReference>
<dbReference type="InterPro" id="IPR036864">
    <property type="entry name" value="Zn2-C6_fun-type_DNA-bd_sf"/>
</dbReference>
<reference evidence="4 5" key="1">
    <citation type="submission" date="2015-10" db="EMBL/GenBank/DDBJ databases">
        <title>Full genome of DAOMC 229536 Phialocephala scopiformis, a fungal endophyte of spruce producing the potent anti-insectan compound rugulosin.</title>
        <authorList>
            <consortium name="DOE Joint Genome Institute"/>
            <person name="Walker A.K."/>
            <person name="Frasz S.L."/>
            <person name="Seifert K.A."/>
            <person name="Miller J.D."/>
            <person name="Mondo S.J."/>
            <person name="Labutti K."/>
            <person name="Lipzen A."/>
            <person name="Dockter R."/>
            <person name="Kennedy M."/>
            <person name="Grigoriev I.V."/>
            <person name="Spatafora J.W."/>
        </authorList>
    </citation>
    <scope>NUCLEOTIDE SEQUENCE [LARGE SCALE GENOMIC DNA]</scope>
    <source>
        <strain evidence="4 5">CBS 120377</strain>
    </source>
</reference>
<dbReference type="InterPro" id="IPR001138">
    <property type="entry name" value="Zn2Cys6_DnaBD"/>
</dbReference>
<dbReference type="RefSeq" id="XP_018075766.1">
    <property type="nucleotide sequence ID" value="XM_018207491.1"/>
</dbReference>
<dbReference type="Gene3D" id="4.10.240.10">
    <property type="entry name" value="Zn(2)-C6 fungal-type DNA-binding domain"/>
    <property type="match status" value="1"/>
</dbReference>
<dbReference type="KEGG" id="psco:LY89DRAFT_433046"/>
<keyword evidence="2" id="KW-0539">Nucleus</keyword>
<proteinExistence type="predicted"/>
<evidence type="ECO:0000259" key="3">
    <source>
        <dbReference type="PROSITE" id="PS50048"/>
    </source>
</evidence>
<name>A0A194XMQ4_MOLSC</name>
<dbReference type="SMART" id="SM00066">
    <property type="entry name" value="GAL4"/>
    <property type="match status" value="1"/>
</dbReference>
<dbReference type="PANTHER" id="PTHR37534">
    <property type="entry name" value="TRANSCRIPTIONAL ACTIVATOR PROTEIN UGA3"/>
    <property type="match status" value="1"/>
</dbReference>
<dbReference type="PROSITE" id="PS00463">
    <property type="entry name" value="ZN2_CY6_FUNGAL_1"/>
    <property type="match status" value="1"/>
</dbReference>
<dbReference type="Pfam" id="PF00172">
    <property type="entry name" value="Zn_clus"/>
    <property type="match status" value="1"/>
</dbReference>
<accession>A0A194XMQ4</accession>
<dbReference type="OrthoDB" id="5213892at2759"/>
<protein>
    <recommendedName>
        <fullName evidence="3">Zn(2)-C6 fungal-type domain-containing protein</fullName>
    </recommendedName>
</protein>
<evidence type="ECO:0000313" key="4">
    <source>
        <dbReference type="EMBL" id="KUJ21411.1"/>
    </source>
</evidence>
<evidence type="ECO:0000256" key="2">
    <source>
        <dbReference type="ARBA" id="ARBA00023242"/>
    </source>
</evidence>
<dbReference type="GO" id="GO:0008270">
    <property type="term" value="F:zinc ion binding"/>
    <property type="evidence" value="ECO:0007669"/>
    <property type="project" value="InterPro"/>
</dbReference>
<dbReference type="Proteomes" id="UP000070700">
    <property type="component" value="Unassembled WGS sequence"/>
</dbReference>
<gene>
    <name evidence="4" type="ORF">LY89DRAFT_433046</name>
</gene>